<dbReference type="Pfam" id="PF06279">
    <property type="entry name" value="DUF1033"/>
    <property type="match status" value="1"/>
</dbReference>
<sequence>MEKGWTIYVAKEDCEPWYFLSDWQDQITSELSFDEKEAALARYVELVNEYKAQYPESKHKNYSLYSFWNKDEEVYCEACEDYLQVFHSIRLQHDGELYDVQGDDQALQYIMQSVKN</sequence>
<dbReference type="AlphaFoldDB" id="A0A0M0LIL2"/>
<protein>
    <recommendedName>
        <fullName evidence="3">DUF1033 domain-containing protein</fullName>
    </recommendedName>
</protein>
<name>A0A0M0LIL2_9BACI</name>
<comment type="caution">
    <text evidence="1">The sequence shown here is derived from an EMBL/GenBank/DDBJ whole genome shotgun (WGS) entry which is preliminary data.</text>
</comment>
<evidence type="ECO:0000313" key="2">
    <source>
        <dbReference type="Proteomes" id="UP000037558"/>
    </source>
</evidence>
<dbReference type="RefSeq" id="WP_053399924.1">
    <property type="nucleotide sequence ID" value="NZ_JAUKEN010000002.1"/>
</dbReference>
<dbReference type="STRING" id="284581.AMD01_03165"/>
<gene>
    <name evidence="1" type="ORF">AMD01_03165</name>
</gene>
<proteinExistence type="predicted"/>
<reference evidence="2" key="1">
    <citation type="submission" date="2015-08" db="EMBL/GenBank/DDBJ databases">
        <title>Fjat-14210 dsm16467.</title>
        <authorList>
            <person name="Liu B."/>
            <person name="Wang J."/>
            <person name="Zhu Y."/>
            <person name="Liu G."/>
            <person name="Chen Q."/>
            <person name="Chen Z."/>
            <person name="Lan J."/>
            <person name="Che J."/>
            <person name="Ge C."/>
            <person name="Shi H."/>
            <person name="Pan Z."/>
            <person name="Liu X."/>
        </authorList>
    </citation>
    <scope>NUCLEOTIDE SEQUENCE [LARGE SCALE GENOMIC DNA]</scope>
    <source>
        <strain evidence="2">DSM 16467</strain>
    </source>
</reference>
<accession>A0A0M0LIL2</accession>
<dbReference type="OrthoDB" id="2389779at2"/>
<dbReference type="EMBL" id="LILC01000002">
    <property type="protein sequence ID" value="KOO50752.1"/>
    <property type="molecule type" value="Genomic_DNA"/>
</dbReference>
<dbReference type="Proteomes" id="UP000037558">
    <property type="component" value="Unassembled WGS sequence"/>
</dbReference>
<organism evidence="1 2">
    <name type="scientific">Priestia koreensis</name>
    <dbReference type="NCBI Taxonomy" id="284581"/>
    <lineage>
        <taxon>Bacteria</taxon>
        <taxon>Bacillati</taxon>
        <taxon>Bacillota</taxon>
        <taxon>Bacilli</taxon>
        <taxon>Bacillales</taxon>
        <taxon>Bacillaceae</taxon>
        <taxon>Priestia</taxon>
    </lineage>
</organism>
<evidence type="ECO:0000313" key="1">
    <source>
        <dbReference type="EMBL" id="KOO50752.1"/>
    </source>
</evidence>
<keyword evidence="2" id="KW-1185">Reference proteome</keyword>
<evidence type="ECO:0008006" key="3">
    <source>
        <dbReference type="Google" id="ProtNLM"/>
    </source>
</evidence>
<dbReference type="InterPro" id="IPR010434">
    <property type="entry name" value="DUF1033"/>
</dbReference>
<dbReference type="PATRIC" id="fig|284581.3.peg.921"/>